<dbReference type="AlphaFoldDB" id="A0A2A2FDI4"/>
<protein>
    <submittedName>
        <fullName evidence="1">Uncharacterized protein</fullName>
    </submittedName>
</protein>
<gene>
    <name evidence="1" type="ORF">CK500_13525</name>
</gene>
<evidence type="ECO:0000313" key="2">
    <source>
        <dbReference type="Proteomes" id="UP000218083"/>
    </source>
</evidence>
<comment type="caution">
    <text evidence="1">The sequence shown here is derived from an EMBL/GenBank/DDBJ whole genome shotgun (WGS) entry which is preliminary data.</text>
</comment>
<keyword evidence="2" id="KW-1185">Reference proteome</keyword>
<name>A0A2A2FDI4_9EURY</name>
<organism evidence="1 2">
    <name type="scientific">Halorubrum salipaludis</name>
    <dbReference type="NCBI Taxonomy" id="2032630"/>
    <lineage>
        <taxon>Archaea</taxon>
        <taxon>Methanobacteriati</taxon>
        <taxon>Methanobacteriota</taxon>
        <taxon>Stenosarchaea group</taxon>
        <taxon>Halobacteria</taxon>
        <taxon>Halobacteriales</taxon>
        <taxon>Haloferacaceae</taxon>
        <taxon>Halorubrum</taxon>
    </lineage>
</organism>
<sequence length="85" mass="8953">MEVLAVDLESTTYKRAAGALEVFTAGSWSSIYKRAAGSLEAFTVDPESTTYKRFSPPSAVAFSYKSSTASSAASMSGTSNHSRSV</sequence>
<proteinExistence type="predicted"/>
<reference evidence="1 2" key="1">
    <citation type="submission" date="2017-08" db="EMBL/GenBank/DDBJ databases">
        <title>The strain WRN001 was isolated from Binhai saline alkaline soil, Tianjin, China.</title>
        <authorList>
            <person name="Liu D."/>
            <person name="Zhang G."/>
        </authorList>
    </citation>
    <scope>NUCLEOTIDE SEQUENCE [LARGE SCALE GENOMIC DNA]</scope>
    <source>
        <strain evidence="1 2">WN019</strain>
    </source>
</reference>
<evidence type="ECO:0000313" key="1">
    <source>
        <dbReference type="EMBL" id="PAU82613.1"/>
    </source>
</evidence>
<dbReference type="Proteomes" id="UP000218083">
    <property type="component" value="Unassembled WGS sequence"/>
</dbReference>
<dbReference type="EMBL" id="NSKC01000009">
    <property type="protein sequence ID" value="PAU82613.1"/>
    <property type="molecule type" value="Genomic_DNA"/>
</dbReference>
<accession>A0A2A2FDI4</accession>